<dbReference type="PANTHER" id="PTHR44942:SF4">
    <property type="entry name" value="METHYLTRANSFERASE TYPE 11 DOMAIN-CONTAINING PROTEIN"/>
    <property type="match status" value="1"/>
</dbReference>
<dbReference type="CDD" id="cd02440">
    <property type="entry name" value="AdoMet_MTases"/>
    <property type="match status" value="1"/>
</dbReference>
<dbReference type="AlphaFoldDB" id="A0A2T4U4I8"/>
<dbReference type="SUPFAM" id="SSF53335">
    <property type="entry name" value="S-adenosyl-L-methionine-dependent methyltransferases"/>
    <property type="match status" value="1"/>
</dbReference>
<evidence type="ECO:0000313" key="6">
    <source>
        <dbReference type="Proteomes" id="UP000240509"/>
    </source>
</evidence>
<keyword evidence="3 5" id="KW-0808">Transferase</keyword>
<proteinExistence type="inferred from homology"/>
<name>A0A2T4U4I8_9BACI</name>
<dbReference type="GO" id="GO:0032259">
    <property type="term" value="P:methylation"/>
    <property type="evidence" value="ECO:0007669"/>
    <property type="project" value="UniProtKB-KW"/>
</dbReference>
<accession>A0A2T4U4I8</accession>
<keyword evidence="6" id="KW-1185">Reference proteome</keyword>
<sequence length="270" mass="30826">MKVNFGNVADNYSLYRNDLPADFIPALIIRGYEIKGKKAADLGAGTGVLTRALCEEGADVTGIEPSRELIKKAEEQNKEEGTQIKYKYGCAESTGLRDEHFDYVTVFRAWHWFDRQKALEEIRRISKKNSTLIVADSGFVSKSKVIRDTMDIVGKYKHGGKIIPAGAKAEAGQVINGFPVDWFREWQDAHFDLQEIYKFTYDVLFTNEDWCGRVGSLSWMAEFEGKKQQAILNELYDHLLYTFGETDHKIEHSCFTAVLKRNPDPVDQMY</sequence>
<comment type="similarity">
    <text evidence="1">Belongs to the methyltransferase superfamily.</text>
</comment>
<evidence type="ECO:0000259" key="4">
    <source>
        <dbReference type="Pfam" id="PF08241"/>
    </source>
</evidence>
<reference evidence="5 6" key="1">
    <citation type="submission" date="2018-03" db="EMBL/GenBank/DDBJ databases">
        <title>Alkalicoccus saliphilus sp. nov., isolated from a mineral pool.</title>
        <authorList>
            <person name="Zhao B."/>
        </authorList>
    </citation>
    <scope>NUCLEOTIDE SEQUENCE [LARGE SCALE GENOMIC DNA]</scope>
    <source>
        <strain evidence="5 6">6AG</strain>
    </source>
</reference>
<feature type="domain" description="Methyltransferase type 11" evidence="4">
    <location>
        <begin position="41"/>
        <end position="134"/>
    </location>
</feature>
<dbReference type="Pfam" id="PF08241">
    <property type="entry name" value="Methyltransf_11"/>
    <property type="match status" value="1"/>
</dbReference>
<protein>
    <submittedName>
        <fullName evidence="5">Class I SAM-dependent methyltransferase</fullName>
    </submittedName>
</protein>
<dbReference type="EMBL" id="PZJJ01000021">
    <property type="protein sequence ID" value="PTL38289.1"/>
    <property type="molecule type" value="Genomic_DNA"/>
</dbReference>
<keyword evidence="2 5" id="KW-0489">Methyltransferase</keyword>
<gene>
    <name evidence="5" type="ORF">C6Y45_12245</name>
</gene>
<evidence type="ECO:0000256" key="2">
    <source>
        <dbReference type="ARBA" id="ARBA00022603"/>
    </source>
</evidence>
<dbReference type="InterPro" id="IPR013216">
    <property type="entry name" value="Methyltransf_11"/>
</dbReference>
<dbReference type="GO" id="GO:0008757">
    <property type="term" value="F:S-adenosylmethionine-dependent methyltransferase activity"/>
    <property type="evidence" value="ECO:0007669"/>
    <property type="project" value="InterPro"/>
</dbReference>
<comment type="caution">
    <text evidence="5">The sequence shown here is derived from an EMBL/GenBank/DDBJ whole genome shotgun (WGS) entry which is preliminary data.</text>
</comment>
<dbReference type="RefSeq" id="WP_107585518.1">
    <property type="nucleotide sequence ID" value="NZ_PZJJ01000021.1"/>
</dbReference>
<dbReference type="Proteomes" id="UP000240509">
    <property type="component" value="Unassembled WGS sequence"/>
</dbReference>
<organism evidence="5 6">
    <name type="scientific">Alkalicoccus saliphilus</name>
    <dbReference type="NCBI Taxonomy" id="200989"/>
    <lineage>
        <taxon>Bacteria</taxon>
        <taxon>Bacillati</taxon>
        <taxon>Bacillota</taxon>
        <taxon>Bacilli</taxon>
        <taxon>Bacillales</taxon>
        <taxon>Bacillaceae</taxon>
        <taxon>Alkalicoccus</taxon>
    </lineage>
</organism>
<evidence type="ECO:0000256" key="3">
    <source>
        <dbReference type="ARBA" id="ARBA00022679"/>
    </source>
</evidence>
<dbReference type="Gene3D" id="3.40.50.150">
    <property type="entry name" value="Vaccinia Virus protein VP39"/>
    <property type="match status" value="1"/>
</dbReference>
<dbReference type="OrthoDB" id="9797252at2"/>
<dbReference type="PANTHER" id="PTHR44942">
    <property type="entry name" value="METHYLTRANSF_11 DOMAIN-CONTAINING PROTEIN"/>
    <property type="match status" value="1"/>
</dbReference>
<dbReference type="InterPro" id="IPR029063">
    <property type="entry name" value="SAM-dependent_MTases_sf"/>
</dbReference>
<evidence type="ECO:0000313" key="5">
    <source>
        <dbReference type="EMBL" id="PTL38289.1"/>
    </source>
</evidence>
<dbReference type="InterPro" id="IPR051052">
    <property type="entry name" value="Diverse_substrate_MTase"/>
</dbReference>
<evidence type="ECO:0000256" key="1">
    <source>
        <dbReference type="ARBA" id="ARBA00008361"/>
    </source>
</evidence>